<dbReference type="AlphaFoldDB" id="A0A6A5YF64"/>
<sequence>MESGKKRNQVSKKPRRQANDRPGDSEEPSPRSPPNSDDERLVELSPEELERQLKRNPDLLGVAARCVLNDAEAREELFENEDFRRTAAQRVFQDPQSIEKALENNGYRVRTLECVLGNSELVESVLKETQLPEEKKSLYRKMAMIIRRETSKPRAPEQQQQQAERPRSTMSKGQRLWQDLAQTDTLSLTPAVQMLLESSRLFASDDSRFRHFFCSYPVFLEEDNSDQTLSSLFRYREGRVEEPDRAVNGATPETANGGPQDSVIANAPMTPANTNDRVPRSHDSGSGREGMRTTPLDTHSARKKRGPECGYTPKENEYLIERYLSGATWEEIHEGRDWGNRTVGSLQVHFGKK</sequence>
<reference evidence="2" key="1">
    <citation type="journal article" date="2020" name="Stud. Mycol.">
        <title>101 Dothideomycetes genomes: a test case for predicting lifestyles and emergence of pathogens.</title>
        <authorList>
            <person name="Haridas S."/>
            <person name="Albert R."/>
            <person name="Binder M."/>
            <person name="Bloem J."/>
            <person name="Labutti K."/>
            <person name="Salamov A."/>
            <person name="Andreopoulos B."/>
            <person name="Baker S."/>
            <person name="Barry K."/>
            <person name="Bills G."/>
            <person name="Bluhm B."/>
            <person name="Cannon C."/>
            <person name="Castanera R."/>
            <person name="Culley D."/>
            <person name="Daum C."/>
            <person name="Ezra D."/>
            <person name="Gonzalez J."/>
            <person name="Henrissat B."/>
            <person name="Kuo A."/>
            <person name="Liang C."/>
            <person name="Lipzen A."/>
            <person name="Lutzoni F."/>
            <person name="Magnuson J."/>
            <person name="Mondo S."/>
            <person name="Nolan M."/>
            <person name="Ohm R."/>
            <person name="Pangilinan J."/>
            <person name="Park H.-J."/>
            <person name="Ramirez L."/>
            <person name="Alfaro M."/>
            <person name="Sun H."/>
            <person name="Tritt A."/>
            <person name="Yoshinaga Y."/>
            <person name="Zwiers L.-H."/>
            <person name="Turgeon B."/>
            <person name="Goodwin S."/>
            <person name="Spatafora J."/>
            <person name="Crous P."/>
            <person name="Grigoriev I."/>
        </authorList>
    </citation>
    <scope>NUCLEOTIDE SEQUENCE</scope>
    <source>
        <strain evidence="2">CBS 627.86</strain>
    </source>
</reference>
<feature type="region of interest" description="Disordered" evidence="1">
    <location>
        <begin position="1"/>
        <end position="53"/>
    </location>
</feature>
<name>A0A6A5YF64_9PLEO</name>
<feature type="compositionally biased region" description="Basic and acidic residues" evidence="1">
    <location>
        <begin position="277"/>
        <end position="291"/>
    </location>
</feature>
<protein>
    <submittedName>
        <fullName evidence="2">Uncharacterized protein</fullName>
    </submittedName>
</protein>
<proteinExistence type="predicted"/>
<organism evidence="2 3">
    <name type="scientific">Lophiotrema nucula</name>
    <dbReference type="NCBI Taxonomy" id="690887"/>
    <lineage>
        <taxon>Eukaryota</taxon>
        <taxon>Fungi</taxon>
        <taxon>Dikarya</taxon>
        <taxon>Ascomycota</taxon>
        <taxon>Pezizomycotina</taxon>
        <taxon>Dothideomycetes</taxon>
        <taxon>Pleosporomycetidae</taxon>
        <taxon>Pleosporales</taxon>
        <taxon>Lophiotremataceae</taxon>
        <taxon>Lophiotrema</taxon>
    </lineage>
</organism>
<accession>A0A6A5YF64</accession>
<evidence type="ECO:0000256" key="1">
    <source>
        <dbReference type="SAM" id="MobiDB-lite"/>
    </source>
</evidence>
<evidence type="ECO:0000313" key="2">
    <source>
        <dbReference type="EMBL" id="KAF2105705.1"/>
    </source>
</evidence>
<feature type="compositionally biased region" description="Basic and acidic residues" evidence="1">
    <location>
        <begin position="37"/>
        <end position="53"/>
    </location>
</feature>
<feature type="region of interest" description="Disordered" evidence="1">
    <location>
        <begin position="148"/>
        <end position="174"/>
    </location>
</feature>
<evidence type="ECO:0000313" key="3">
    <source>
        <dbReference type="Proteomes" id="UP000799770"/>
    </source>
</evidence>
<gene>
    <name evidence="2" type="ORF">BDV96DRAFT_655367</name>
</gene>
<feature type="compositionally biased region" description="Basic residues" evidence="1">
    <location>
        <begin position="1"/>
        <end position="16"/>
    </location>
</feature>
<keyword evidence="3" id="KW-1185">Reference proteome</keyword>
<dbReference type="EMBL" id="ML977373">
    <property type="protein sequence ID" value="KAF2105705.1"/>
    <property type="molecule type" value="Genomic_DNA"/>
</dbReference>
<feature type="region of interest" description="Disordered" evidence="1">
    <location>
        <begin position="243"/>
        <end position="310"/>
    </location>
</feature>
<dbReference type="Proteomes" id="UP000799770">
    <property type="component" value="Unassembled WGS sequence"/>
</dbReference>